<proteinExistence type="predicted"/>
<feature type="compositionally biased region" description="Polar residues" evidence="1">
    <location>
        <begin position="330"/>
        <end position="346"/>
    </location>
</feature>
<evidence type="ECO:0000256" key="1">
    <source>
        <dbReference type="SAM" id="MobiDB-lite"/>
    </source>
</evidence>
<dbReference type="EMBL" id="MU251938">
    <property type="protein sequence ID" value="KAG9228456.1"/>
    <property type="molecule type" value="Genomic_DNA"/>
</dbReference>
<evidence type="ECO:0000313" key="2">
    <source>
        <dbReference type="EMBL" id="KAG9228456.1"/>
    </source>
</evidence>
<evidence type="ECO:0000313" key="3">
    <source>
        <dbReference type="Proteomes" id="UP000824998"/>
    </source>
</evidence>
<dbReference type="Proteomes" id="UP000824998">
    <property type="component" value="Unassembled WGS sequence"/>
</dbReference>
<feature type="region of interest" description="Disordered" evidence="1">
    <location>
        <begin position="323"/>
        <end position="346"/>
    </location>
</feature>
<name>A0A9P7Y7E5_9HELO</name>
<organism evidence="2 3">
    <name type="scientific">Amylocarpus encephaloides</name>
    <dbReference type="NCBI Taxonomy" id="45428"/>
    <lineage>
        <taxon>Eukaryota</taxon>
        <taxon>Fungi</taxon>
        <taxon>Dikarya</taxon>
        <taxon>Ascomycota</taxon>
        <taxon>Pezizomycotina</taxon>
        <taxon>Leotiomycetes</taxon>
        <taxon>Helotiales</taxon>
        <taxon>Helotiales incertae sedis</taxon>
        <taxon>Amylocarpus</taxon>
    </lineage>
</organism>
<reference evidence="2" key="1">
    <citation type="journal article" date="2021" name="IMA Fungus">
        <title>Genomic characterization of three marine fungi, including Emericellopsis atlantica sp. nov. with signatures of a generalist lifestyle and marine biomass degradation.</title>
        <authorList>
            <person name="Hagestad O.C."/>
            <person name="Hou L."/>
            <person name="Andersen J.H."/>
            <person name="Hansen E.H."/>
            <person name="Altermark B."/>
            <person name="Li C."/>
            <person name="Kuhnert E."/>
            <person name="Cox R.J."/>
            <person name="Crous P.W."/>
            <person name="Spatafora J.W."/>
            <person name="Lail K."/>
            <person name="Amirebrahimi M."/>
            <person name="Lipzen A."/>
            <person name="Pangilinan J."/>
            <person name="Andreopoulos W."/>
            <person name="Hayes R.D."/>
            <person name="Ng V."/>
            <person name="Grigoriev I.V."/>
            <person name="Jackson S.A."/>
            <person name="Sutton T.D.S."/>
            <person name="Dobson A.D.W."/>
            <person name="Rama T."/>
        </authorList>
    </citation>
    <scope>NUCLEOTIDE SEQUENCE</scope>
    <source>
        <strain evidence="2">TRa018bII</strain>
    </source>
</reference>
<sequence>MKKRGQKERAVAQNSPKEARSLKVRSKVLRRERELFPARPRIDPIYSSDIIRLLKYICAKPERKPARLGKHSIKEEEKHFQFISSISNDTTSTPIEEGNDTHIAFPTTSHNLTNSIFEKLGYYNLIIAEWRHINGILLLFRNETEGTSQFKIFISDIYGLSLNQEDDEELCRYPAIKFSITRGNIQANAIPIGRIYSNEDLTLWVVMTSLSGEVFCLKAEMVSDEELWIIGSDGEEEDNEDERYEDWPTLNFNNINFEYHETEVKKRDLFFPDIEKFGAAIGVYLGSIESLGEGFDAADYYVARSGEEDNDALTQTMQAKGLDSPPLGQNHWSTAEQPFTHNTTPSTLQPDLVGDSTPAKVNDHPLVDFFHDVVGWKTTPALFHDRLWMKKHLR</sequence>
<feature type="region of interest" description="Disordered" evidence="1">
    <location>
        <begin position="1"/>
        <end position="22"/>
    </location>
</feature>
<dbReference type="AlphaFoldDB" id="A0A9P7Y7E5"/>
<comment type="caution">
    <text evidence="2">The sequence shown here is derived from an EMBL/GenBank/DDBJ whole genome shotgun (WGS) entry which is preliminary data.</text>
</comment>
<accession>A0A9P7Y7E5</accession>
<keyword evidence="3" id="KW-1185">Reference proteome</keyword>
<protein>
    <submittedName>
        <fullName evidence="2">Uncharacterized protein</fullName>
    </submittedName>
</protein>
<gene>
    <name evidence="2" type="ORF">BJ875DRAFT_446868</name>
</gene>